<dbReference type="Gene3D" id="3.40.50.850">
    <property type="entry name" value="Isochorismatase-like"/>
    <property type="match status" value="1"/>
</dbReference>
<comment type="caution">
    <text evidence="3">The sequence shown here is derived from an EMBL/GenBank/DDBJ whole genome shotgun (WGS) entry which is preliminary data.</text>
</comment>
<evidence type="ECO:0000313" key="4">
    <source>
        <dbReference type="Proteomes" id="UP001226577"/>
    </source>
</evidence>
<dbReference type="SUPFAM" id="SSF52499">
    <property type="entry name" value="Isochorismatase-like hydrolases"/>
    <property type="match status" value="1"/>
</dbReference>
<keyword evidence="1" id="KW-0378">Hydrolase</keyword>
<dbReference type="InterPro" id="IPR050272">
    <property type="entry name" value="Isochorismatase-like_hydrls"/>
</dbReference>
<evidence type="ECO:0000256" key="1">
    <source>
        <dbReference type="ARBA" id="ARBA00022801"/>
    </source>
</evidence>
<organism evidence="3 4">
    <name type="scientific">Pseudarthrobacter enclensis</name>
    <dbReference type="NCBI Taxonomy" id="993070"/>
    <lineage>
        <taxon>Bacteria</taxon>
        <taxon>Bacillati</taxon>
        <taxon>Actinomycetota</taxon>
        <taxon>Actinomycetes</taxon>
        <taxon>Micrococcales</taxon>
        <taxon>Micrococcaceae</taxon>
        <taxon>Pseudarthrobacter</taxon>
    </lineage>
</organism>
<gene>
    <name evidence="3" type="ORF">J2X98_002277</name>
</gene>
<keyword evidence="4" id="KW-1185">Reference proteome</keyword>
<protein>
    <submittedName>
        <fullName evidence="3">Nicotinamidase-related amidase</fullName>
    </submittedName>
</protein>
<evidence type="ECO:0000313" key="3">
    <source>
        <dbReference type="EMBL" id="MDP9888684.1"/>
    </source>
</evidence>
<sequence length="227" mass="24922">MLSSTVPWQTDRHCWEDISDDSMRKIYTSYERPLGVGPRPAVLAIDLYNLVFEGGPHAPEDLCQQFPSTCGRYAHAALGPITEVLSHARAVGMPVVHITASRAKTLSATNRKGRGGGEAYEFHPLCAPKPGEAIIEKERASAFYGTQLVAELVRQGIDTVIVIGESTSGCVRASVVDAYSNGFHVAVVEDAVFDRSWLNHCVNLFDMHHKYADVLSSETLLKLLVRR</sequence>
<feature type="domain" description="Isochorismatase-like" evidence="2">
    <location>
        <begin position="74"/>
        <end position="218"/>
    </location>
</feature>
<proteinExistence type="predicted"/>
<dbReference type="PANTHER" id="PTHR43540:SF1">
    <property type="entry name" value="ISOCHORISMATASE HYDROLASE"/>
    <property type="match status" value="1"/>
</dbReference>
<evidence type="ECO:0000259" key="2">
    <source>
        <dbReference type="Pfam" id="PF00857"/>
    </source>
</evidence>
<dbReference type="Proteomes" id="UP001226577">
    <property type="component" value="Unassembled WGS sequence"/>
</dbReference>
<dbReference type="PANTHER" id="PTHR43540">
    <property type="entry name" value="PEROXYUREIDOACRYLATE/UREIDOACRYLATE AMIDOHYDROLASE-RELATED"/>
    <property type="match status" value="1"/>
</dbReference>
<accession>A0ABT9RWT6</accession>
<dbReference type="Pfam" id="PF00857">
    <property type="entry name" value="Isochorismatase"/>
    <property type="match status" value="1"/>
</dbReference>
<dbReference type="EMBL" id="JAUSRE010000010">
    <property type="protein sequence ID" value="MDP9888684.1"/>
    <property type="molecule type" value="Genomic_DNA"/>
</dbReference>
<name>A0ABT9RWT6_9MICC</name>
<reference evidence="3 4" key="1">
    <citation type="submission" date="2023-07" db="EMBL/GenBank/DDBJ databases">
        <title>Sorghum-associated microbial communities from plants grown in Nebraska, USA.</title>
        <authorList>
            <person name="Schachtman D."/>
        </authorList>
    </citation>
    <scope>NUCLEOTIDE SEQUENCE [LARGE SCALE GENOMIC DNA]</scope>
    <source>
        <strain evidence="3 4">CC222</strain>
    </source>
</reference>
<dbReference type="InterPro" id="IPR036380">
    <property type="entry name" value="Isochorismatase-like_sf"/>
</dbReference>
<dbReference type="InterPro" id="IPR000868">
    <property type="entry name" value="Isochorismatase-like_dom"/>
</dbReference>